<accession>A0AAV1RC17</accession>
<protein>
    <submittedName>
        <fullName evidence="1">Uncharacterized protein</fullName>
    </submittedName>
</protein>
<evidence type="ECO:0000313" key="1">
    <source>
        <dbReference type="EMBL" id="CAK7332173.1"/>
    </source>
</evidence>
<keyword evidence="2" id="KW-1185">Reference proteome</keyword>
<gene>
    <name evidence="1" type="ORF">DCAF_LOCUS8846</name>
</gene>
<reference evidence="1 2" key="1">
    <citation type="submission" date="2024-01" db="EMBL/GenBank/DDBJ databases">
        <authorList>
            <person name="Waweru B."/>
        </authorList>
    </citation>
    <scope>NUCLEOTIDE SEQUENCE [LARGE SCALE GENOMIC DNA]</scope>
</reference>
<sequence length="127" mass="14709">MLESRRDAPFGMDMTIHTQFERVVLQILDGIKHLDCILMHPGQTDSNELVNDFRSSLEDEMKWFEEKLDHIEEMIDIVSEEVWLGEAFADEIRELSNLQIKQKSDRNLNLSGGVAKSERFQSGNRKG</sequence>
<name>A0AAV1RC17_9ROSI</name>
<dbReference type="Proteomes" id="UP001314170">
    <property type="component" value="Unassembled WGS sequence"/>
</dbReference>
<organism evidence="1 2">
    <name type="scientific">Dovyalis caffra</name>
    <dbReference type="NCBI Taxonomy" id="77055"/>
    <lineage>
        <taxon>Eukaryota</taxon>
        <taxon>Viridiplantae</taxon>
        <taxon>Streptophyta</taxon>
        <taxon>Embryophyta</taxon>
        <taxon>Tracheophyta</taxon>
        <taxon>Spermatophyta</taxon>
        <taxon>Magnoliopsida</taxon>
        <taxon>eudicotyledons</taxon>
        <taxon>Gunneridae</taxon>
        <taxon>Pentapetalae</taxon>
        <taxon>rosids</taxon>
        <taxon>fabids</taxon>
        <taxon>Malpighiales</taxon>
        <taxon>Salicaceae</taxon>
        <taxon>Flacourtieae</taxon>
        <taxon>Dovyalis</taxon>
    </lineage>
</organism>
<dbReference type="AlphaFoldDB" id="A0AAV1RC17"/>
<dbReference type="EMBL" id="CAWUPB010000913">
    <property type="protein sequence ID" value="CAK7332173.1"/>
    <property type="molecule type" value="Genomic_DNA"/>
</dbReference>
<evidence type="ECO:0000313" key="2">
    <source>
        <dbReference type="Proteomes" id="UP001314170"/>
    </source>
</evidence>
<proteinExistence type="predicted"/>
<comment type="caution">
    <text evidence="1">The sequence shown here is derived from an EMBL/GenBank/DDBJ whole genome shotgun (WGS) entry which is preliminary data.</text>
</comment>